<dbReference type="InterPro" id="IPR005335">
    <property type="entry name" value="Terminase_ssu"/>
</dbReference>
<evidence type="ECO:0000313" key="4">
    <source>
        <dbReference type="Proteomes" id="UP000242008"/>
    </source>
</evidence>
<dbReference type="InterPro" id="IPR052404">
    <property type="entry name" value="SPP1-like_terminase"/>
</dbReference>
<keyword evidence="2" id="KW-0231">Viral genome packaging</keyword>
<keyword evidence="4" id="KW-1185">Reference proteome</keyword>
<proteinExistence type="predicted"/>
<protein>
    <submittedName>
        <fullName evidence="3">Terminase small subunit</fullName>
    </submittedName>
</protein>
<evidence type="ECO:0000313" key="3">
    <source>
        <dbReference type="EMBL" id="PTG68523.1"/>
    </source>
</evidence>
<gene>
    <name evidence="3" type="ORF">BU676_10040</name>
</gene>
<organism evidence="3 4">
    <name type="scientific">Staphylococcus chromogenes</name>
    <name type="common">Staphylococcus hyicus subsp. chromogenes</name>
    <dbReference type="NCBI Taxonomy" id="46126"/>
    <lineage>
        <taxon>Bacteria</taxon>
        <taxon>Bacillati</taxon>
        <taxon>Bacillota</taxon>
        <taxon>Bacilli</taxon>
        <taxon>Bacillales</taxon>
        <taxon>Staphylococcaceae</taxon>
        <taxon>Staphylococcus</taxon>
    </lineage>
</organism>
<dbReference type="Proteomes" id="UP000242008">
    <property type="component" value="Unassembled WGS sequence"/>
</dbReference>
<evidence type="ECO:0000256" key="1">
    <source>
        <dbReference type="ARBA" id="ARBA00022612"/>
    </source>
</evidence>
<dbReference type="PANTHER" id="PTHR41328:SF2">
    <property type="entry name" value="TERMINASE SMALL SUBUNIT"/>
    <property type="match status" value="1"/>
</dbReference>
<dbReference type="RefSeq" id="WP_107372753.1">
    <property type="nucleotide sequence ID" value="NZ_PZAO01000028.1"/>
</dbReference>
<dbReference type="InterPro" id="IPR038713">
    <property type="entry name" value="Terminase_Gp1_N_sf"/>
</dbReference>
<comment type="caution">
    <text evidence="3">The sequence shown here is derived from an EMBL/GenBank/DDBJ whole genome shotgun (WGS) entry which is preliminary data.</text>
</comment>
<sequence length="173" mass="19618">MKLTEKQKKFADEYIISGNATKAAIKAGYSEKSARFVGAENLTKPNISNYIKERIQKATDERLMGVTEALELSAAIARGEKHEAYSKYYDHLKGEVIKEMTYTVTPTFEERQRSIEHILKVHGAFNQGLNNKKIETEIKMLEKKIEQIDKGDAGTEDKIRQLHNAITDVIGDE</sequence>
<keyword evidence="1" id="KW-1188">Viral release from host cell</keyword>
<name>A0ABX5I6M1_STACR</name>
<dbReference type="Pfam" id="PF03592">
    <property type="entry name" value="Terminase_2"/>
    <property type="match status" value="1"/>
</dbReference>
<reference evidence="3 4" key="1">
    <citation type="journal article" date="2016" name="Front. Microbiol.">
        <title>Comprehensive Phylogenetic Analysis of Bovine Non-aureus Staphylococci Species Based on Whole-Genome Sequencing.</title>
        <authorList>
            <person name="Naushad S."/>
            <person name="Barkema H.W."/>
            <person name="Luby C."/>
            <person name="Condas L.A."/>
            <person name="Nobrega D.B."/>
            <person name="Carson D.A."/>
            <person name="De Buck J."/>
        </authorList>
    </citation>
    <scope>NUCLEOTIDE SEQUENCE [LARGE SCALE GENOMIC DNA]</scope>
    <source>
        <strain evidence="3 4">SNUC 1363</strain>
    </source>
</reference>
<dbReference type="EMBL" id="PZAO01000028">
    <property type="protein sequence ID" value="PTG68523.1"/>
    <property type="molecule type" value="Genomic_DNA"/>
</dbReference>
<evidence type="ECO:0000256" key="2">
    <source>
        <dbReference type="ARBA" id="ARBA00023219"/>
    </source>
</evidence>
<dbReference type="Gene3D" id="1.10.10.1400">
    <property type="entry name" value="Terminase, small subunit, N-terminal DNA-binding domain, HTH motif"/>
    <property type="match status" value="1"/>
</dbReference>
<dbReference type="PANTHER" id="PTHR41328">
    <property type="entry name" value="TERMINASE SMALL SUBUNIT-RELATED"/>
    <property type="match status" value="1"/>
</dbReference>
<accession>A0ABX5I6M1</accession>